<dbReference type="PANTHER" id="PTHR10188:SF43">
    <property type="entry name" value="ASPARAGINASE (EUROFUNG)"/>
    <property type="match status" value="1"/>
</dbReference>
<dbReference type="AlphaFoldDB" id="A0A7R9QD75"/>
<feature type="compositionally biased region" description="Polar residues" evidence="6">
    <location>
        <begin position="227"/>
        <end position="238"/>
    </location>
</feature>
<feature type="non-terminal residue" evidence="7">
    <location>
        <position position="247"/>
    </location>
</feature>
<keyword evidence="8" id="KW-1185">Reference proteome</keyword>
<evidence type="ECO:0008006" key="9">
    <source>
        <dbReference type="Google" id="ProtNLM"/>
    </source>
</evidence>
<dbReference type="OrthoDB" id="2262349at2759"/>
<evidence type="ECO:0000256" key="4">
    <source>
        <dbReference type="PIRSR" id="PIRSR600246-1"/>
    </source>
</evidence>
<feature type="region of interest" description="Disordered" evidence="6">
    <location>
        <begin position="158"/>
        <end position="181"/>
    </location>
</feature>
<dbReference type="InterPro" id="IPR029055">
    <property type="entry name" value="Ntn_hydrolases_N"/>
</dbReference>
<comment type="catalytic activity">
    <reaction evidence="1">
        <text>Cleavage of a beta-linked Asp residue from the N-terminus of a polypeptide.</text>
        <dbReference type="EC" id="3.4.19.5"/>
    </reaction>
</comment>
<dbReference type="Gene3D" id="3.60.20.30">
    <property type="entry name" value="(Glycosyl)asparaginase"/>
    <property type="match status" value="1"/>
</dbReference>
<reference evidence="7" key="1">
    <citation type="submission" date="2020-11" db="EMBL/GenBank/DDBJ databases">
        <authorList>
            <person name="Tran Van P."/>
        </authorList>
    </citation>
    <scope>NUCLEOTIDE SEQUENCE</scope>
</reference>
<comment type="catalytic activity">
    <reaction evidence="3">
        <text>L-asparagine + H2O = L-aspartate + NH4(+)</text>
        <dbReference type="Rhea" id="RHEA:21016"/>
        <dbReference type="ChEBI" id="CHEBI:15377"/>
        <dbReference type="ChEBI" id="CHEBI:28938"/>
        <dbReference type="ChEBI" id="CHEBI:29991"/>
        <dbReference type="ChEBI" id="CHEBI:58048"/>
        <dbReference type="EC" id="3.5.1.1"/>
    </reaction>
</comment>
<gene>
    <name evidence="7" type="ORF">OSB1V03_LOCUS17962</name>
</gene>
<name>A0A7R9QD75_9ACAR</name>
<evidence type="ECO:0000313" key="8">
    <source>
        <dbReference type="Proteomes" id="UP000759131"/>
    </source>
</evidence>
<dbReference type="EMBL" id="CAJPIZ010022698">
    <property type="protein sequence ID" value="CAG2118010.1"/>
    <property type="molecule type" value="Genomic_DNA"/>
</dbReference>
<dbReference type="PANTHER" id="PTHR10188">
    <property type="entry name" value="L-ASPARAGINASE"/>
    <property type="match status" value="1"/>
</dbReference>
<evidence type="ECO:0000256" key="5">
    <source>
        <dbReference type="PIRSR" id="PIRSR600246-3"/>
    </source>
</evidence>
<evidence type="ECO:0000313" key="7">
    <source>
        <dbReference type="EMBL" id="CAD7639901.1"/>
    </source>
</evidence>
<comment type="similarity">
    <text evidence="2">Belongs to the Ntn-hydrolase family.</text>
</comment>
<organism evidence="7">
    <name type="scientific">Medioppia subpectinata</name>
    <dbReference type="NCBI Taxonomy" id="1979941"/>
    <lineage>
        <taxon>Eukaryota</taxon>
        <taxon>Metazoa</taxon>
        <taxon>Ecdysozoa</taxon>
        <taxon>Arthropoda</taxon>
        <taxon>Chelicerata</taxon>
        <taxon>Arachnida</taxon>
        <taxon>Acari</taxon>
        <taxon>Acariformes</taxon>
        <taxon>Sarcoptiformes</taxon>
        <taxon>Oribatida</taxon>
        <taxon>Brachypylina</taxon>
        <taxon>Oppioidea</taxon>
        <taxon>Oppiidae</taxon>
        <taxon>Medioppia</taxon>
    </lineage>
</organism>
<dbReference type="CDD" id="cd04702">
    <property type="entry name" value="ASRGL1_like"/>
    <property type="match status" value="1"/>
</dbReference>
<accession>A0A7R9QD75</accession>
<dbReference type="EMBL" id="OC877273">
    <property type="protein sequence ID" value="CAD7639901.1"/>
    <property type="molecule type" value="Genomic_DNA"/>
</dbReference>
<dbReference type="SUPFAM" id="SSF56235">
    <property type="entry name" value="N-terminal nucleophile aminohydrolases (Ntn hydrolases)"/>
    <property type="match status" value="1"/>
</dbReference>
<feature type="region of interest" description="Disordered" evidence="6">
    <location>
        <begin position="223"/>
        <end position="247"/>
    </location>
</feature>
<evidence type="ECO:0000256" key="6">
    <source>
        <dbReference type="SAM" id="MobiDB-lite"/>
    </source>
</evidence>
<dbReference type="GO" id="GO:0033345">
    <property type="term" value="P:L-asparagine catabolic process via L-aspartate"/>
    <property type="evidence" value="ECO:0007669"/>
    <property type="project" value="TreeGrafter"/>
</dbReference>
<dbReference type="GO" id="GO:0008798">
    <property type="term" value="F:beta-aspartyl-peptidase activity"/>
    <property type="evidence" value="ECO:0007669"/>
    <property type="project" value="UniProtKB-EC"/>
</dbReference>
<evidence type="ECO:0000256" key="3">
    <source>
        <dbReference type="ARBA" id="ARBA00049366"/>
    </source>
</evidence>
<evidence type="ECO:0000256" key="1">
    <source>
        <dbReference type="ARBA" id="ARBA00000306"/>
    </source>
</evidence>
<dbReference type="InterPro" id="IPR000246">
    <property type="entry name" value="Peptidase_T2"/>
</dbReference>
<proteinExistence type="inferred from homology"/>
<dbReference type="InterPro" id="IPR033844">
    <property type="entry name" value="ASRGL1_meta"/>
</dbReference>
<dbReference type="Pfam" id="PF01112">
    <property type="entry name" value="Asparaginase_2"/>
    <property type="match status" value="1"/>
</dbReference>
<feature type="active site" description="Nucleophile" evidence="4">
    <location>
        <position position="185"/>
    </location>
</feature>
<dbReference type="GO" id="GO:0004067">
    <property type="term" value="F:asparaginase activity"/>
    <property type="evidence" value="ECO:0007669"/>
    <property type="project" value="UniProtKB-EC"/>
</dbReference>
<feature type="site" description="Cleavage; by autolysis" evidence="5">
    <location>
        <begin position="184"/>
        <end position="185"/>
    </location>
</feature>
<sequence>MLIVIHGGAAKSATPHVPLKLAGVKLAARVGYRVLASGGTAVEAVEAAVRSLEDDPIMNCGYGSSLTSAGTVECDAIVMDGRTMKSGAVAGVERVPHPISLARAVMDSTDHCLMIGAGAERLAQEVGIELVDNQTLVHEFAQKRLNEFKTFQRTLIEDRPQTDDPSDHSHPTPGADNPVVKEHDTVGAVAVDREGNCAVATSTGGITGKRVGRVGDSPIIGAGGYADNTSGAVSTTGESLSLSLSLS</sequence>
<protein>
    <recommendedName>
        <fullName evidence="9">Asparaginase</fullName>
    </recommendedName>
</protein>
<evidence type="ECO:0000256" key="2">
    <source>
        <dbReference type="ARBA" id="ARBA00010872"/>
    </source>
</evidence>
<dbReference type="GO" id="GO:0005737">
    <property type="term" value="C:cytoplasm"/>
    <property type="evidence" value="ECO:0007669"/>
    <property type="project" value="TreeGrafter"/>
</dbReference>
<feature type="compositionally biased region" description="Basic and acidic residues" evidence="6">
    <location>
        <begin position="158"/>
        <end position="170"/>
    </location>
</feature>
<dbReference type="Proteomes" id="UP000759131">
    <property type="component" value="Unassembled WGS sequence"/>
</dbReference>